<comment type="caution">
    <text evidence="1">The sequence shown here is derived from an EMBL/GenBank/DDBJ whole genome shotgun (WGS) entry which is preliminary data.</text>
</comment>
<keyword evidence="2" id="KW-1185">Reference proteome</keyword>
<evidence type="ECO:0000313" key="1">
    <source>
        <dbReference type="EMBL" id="KAJ6287927.1"/>
    </source>
</evidence>
<reference evidence="1" key="2">
    <citation type="journal article" date="2023" name="Int. J. Mol. Sci.">
        <title>De Novo Assembly and Annotation of 11 Diverse Shrub Willow (Salix) Genomes Reveals Novel Gene Organization in Sex-Linked Regions.</title>
        <authorList>
            <person name="Hyden B."/>
            <person name="Feng K."/>
            <person name="Yates T.B."/>
            <person name="Jawdy S."/>
            <person name="Cereghino C."/>
            <person name="Smart L.B."/>
            <person name="Muchero W."/>
        </authorList>
    </citation>
    <scope>NUCLEOTIDE SEQUENCE</scope>
    <source>
        <tissue evidence="1">Shoot tip</tissue>
    </source>
</reference>
<gene>
    <name evidence="1" type="ORF">OIU77_001123</name>
</gene>
<proteinExistence type="predicted"/>
<dbReference type="Proteomes" id="UP001141253">
    <property type="component" value="Unassembled WGS sequence"/>
</dbReference>
<reference evidence="1" key="1">
    <citation type="submission" date="2022-10" db="EMBL/GenBank/DDBJ databases">
        <authorList>
            <person name="Hyden B.L."/>
            <person name="Feng K."/>
            <person name="Yates T."/>
            <person name="Jawdy S."/>
            <person name="Smart L.B."/>
            <person name="Muchero W."/>
        </authorList>
    </citation>
    <scope>NUCLEOTIDE SEQUENCE</scope>
    <source>
        <tissue evidence="1">Shoot tip</tissue>
    </source>
</reference>
<organism evidence="1 2">
    <name type="scientific">Salix suchowensis</name>
    <dbReference type="NCBI Taxonomy" id="1278906"/>
    <lineage>
        <taxon>Eukaryota</taxon>
        <taxon>Viridiplantae</taxon>
        <taxon>Streptophyta</taxon>
        <taxon>Embryophyta</taxon>
        <taxon>Tracheophyta</taxon>
        <taxon>Spermatophyta</taxon>
        <taxon>Magnoliopsida</taxon>
        <taxon>eudicotyledons</taxon>
        <taxon>Gunneridae</taxon>
        <taxon>Pentapetalae</taxon>
        <taxon>rosids</taxon>
        <taxon>fabids</taxon>
        <taxon>Malpighiales</taxon>
        <taxon>Salicaceae</taxon>
        <taxon>Saliceae</taxon>
        <taxon>Salix</taxon>
    </lineage>
</organism>
<sequence length="108" mass="12376">MELETWARQYDSKHEIMEAVNVNNRQAVAIPAQLGIALYMYMAARESSDKSCKHSRQGDDRPVDVAAGNLYHITKLLKVAFYDRPRSLYKSMRTHEKTNLSIFSVKIG</sequence>
<protein>
    <submittedName>
        <fullName evidence="1">Uncharacterized protein</fullName>
    </submittedName>
</protein>
<evidence type="ECO:0000313" key="2">
    <source>
        <dbReference type="Proteomes" id="UP001141253"/>
    </source>
</evidence>
<name>A0ABQ8ZGB4_9ROSI</name>
<dbReference type="EMBL" id="JAPFFI010001101">
    <property type="protein sequence ID" value="KAJ6287927.1"/>
    <property type="molecule type" value="Genomic_DNA"/>
</dbReference>
<accession>A0ABQ8ZGB4</accession>